<evidence type="ECO:0008006" key="4">
    <source>
        <dbReference type="Google" id="ProtNLM"/>
    </source>
</evidence>
<evidence type="ECO:0000313" key="2">
    <source>
        <dbReference type="EMBL" id="MBC2594574.1"/>
    </source>
</evidence>
<name>A0A842HG98_9BACT</name>
<accession>A0A842HG98</accession>
<organism evidence="2 3">
    <name type="scientific">Ruficoccus amylovorans</name>
    <dbReference type="NCBI Taxonomy" id="1804625"/>
    <lineage>
        <taxon>Bacteria</taxon>
        <taxon>Pseudomonadati</taxon>
        <taxon>Verrucomicrobiota</taxon>
        <taxon>Opitutia</taxon>
        <taxon>Puniceicoccales</taxon>
        <taxon>Cerasicoccaceae</taxon>
        <taxon>Ruficoccus</taxon>
    </lineage>
</organism>
<protein>
    <recommendedName>
        <fullName evidence="4">PEP-CTERM protein-sorting domain-containing protein</fullName>
    </recommendedName>
</protein>
<dbReference type="Proteomes" id="UP000546464">
    <property type="component" value="Unassembled WGS sequence"/>
</dbReference>
<evidence type="ECO:0000256" key="1">
    <source>
        <dbReference type="SAM" id="SignalP"/>
    </source>
</evidence>
<gene>
    <name evidence="2" type="ORF">H5P28_09915</name>
</gene>
<keyword evidence="3" id="KW-1185">Reference proteome</keyword>
<evidence type="ECO:0000313" key="3">
    <source>
        <dbReference type="Proteomes" id="UP000546464"/>
    </source>
</evidence>
<dbReference type="AlphaFoldDB" id="A0A842HG98"/>
<proteinExistence type="predicted"/>
<keyword evidence="1" id="KW-0732">Signal</keyword>
<dbReference type="EMBL" id="JACHVB010000025">
    <property type="protein sequence ID" value="MBC2594574.1"/>
    <property type="molecule type" value="Genomic_DNA"/>
</dbReference>
<sequence>MPRHQACRPTFKRWKQALLVLAISGLVSATHAGVSFVINEFNSRTLDVTFEVGSTVTGDQFGGTPAEETNLLTFIAIDENLDPLNYATGFPAETENPNFMIGDHPVTSIGYDGENYTMVVGNMDIGDMVGPADTGTTSYNFRVSSPDTDIFNLNGIDRLVLVWGADAAFYVEGGMWQDSQQVIVPEPAEYAALFALSGLLLVMAGRRFRTHR</sequence>
<dbReference type="RefSeq" id="WP_185675555.1">
    <property type="nucleotide sequence ID" value="NZ_JACHVB010000025.1"/>
</dbReference>
<comment type="caution">
    <text evidence="2">The sequence shown here is derived from an EMBL/GenBank/DDBJ whole genome shotgun (WGS) entry which is preliminary data.</text>
</comment>
<reference evidence="2 3" key="1">
    <citation type="submission" date="2020-07" db="EMBL/GenBank/DDBJ databases">
        <authorList>
            <person name="Feng X."/>
        </authorList>
    </citation>
    <scope>NUCLEOTIDE SEQUENCE [LARGE SCALE GENOMIC DNA]</scope>
    <source>
        <strain evidence="2 3">JCM31066</strain>
    </source>
</reference>
<feature type="chain" id="PRO_5032971531" description="PEP-CTERM protein-sorting domain-containing protein" evidence="1">
    <location>
        <begin position="33"/>
        <end position="212"/>
    </location>
</feature>
<feature type="signal peptide" evidence="1">
    <location>
        <begin position="1"/>
        <end position="32"/>
    </location>
</feature>